<sequence length="127" mass="13885">MPTLASTLRLALLLIFVVVVAWAEDSRSCPRNQTPCGGECCWQYEFCCDNRTCCRSDYICIEGGLCQARTVLRADAKKAESALGCSIDQKTCGYDCCNEGEVCCDYASGESFCCLKGRKCENGACRP</sequence>
<reference evidence="2" key="1">
    <citation type="submission" date="2023-06" db="EMBL/GenBank/DDBJ databases">
        <title>Genomic analysis of the entomopathogenic nematode Steinernema hermaphroditum.</title>
        <authorList>
            <person name="Schwarz E.M."/>
            <person name="Heppert J.K."/>
            <person name="Baniya A."/>
            <person name="Schwartz H.T."/>
            <person name="Tan C.-H."/>
            <person name="Antoshechkin I."/>
            <person name="Sternberg P.W."/>
            <person name="Goodrich-Blair H."/>
            <person name="Dillman A.R."/>
        </authorList>
    </citation>
    <scope>NUCLEOTIDE SEQUENCE</scope>
    <source>
        <strain evidence="2">PS9179</strain>
        <tissue evidence="2">Whole animal</tissue>
    </source>
</reference>
<comment type="caution">
    <text evidence="2">The sequence shown here is derived from an EMBL/GenBank/DDBJ whole genome shotgun (WGS) entry which is preliminary data.</text>
</comment>
<evidence type="ECO:0008006" key="4">
    <source>
        <dbReference type="Google" id="ProtNLM"/>
    </source>
</evidence>
<accession>A0AA39IGR5</accession>
<name>A0AA39IGR5_9BILA</name>
<evidence type="ECO:0000256" key="1">
    <source>
        <dbReference type="SAM" id="SignalP"/>
    </source>
</evidence>
<dbReference type="EMBL" id="JAUCMV010000001">
    <property type="protein sequence ID" value="KAK0424072.1"/>
    <property type="molecule type" value="Genomic_DNA"/>
</dbReference>
<keyword evidence="1" id="KW-0732">Signal</keyword>
<feature type="signal peptide" evidence="1">
    <location>
        <begin position="1"/>
        <end position="23"/>
    </location>
</feature>
<proteinExistence type="predicted"/>
<evidence type="ECO:0000313" key="3">
    <source>
        <dbReference type="Proteomes" id="UP001175271"/>
    </source>
</evidence>
<gene>
    <name evidence="2" type="ORF">QR680_008484</name>
</gene>
<dbReference type="Proteomes" id="UP001175271">
    <property type="component" value="Unassembled WGS sequence"/>
</dbReference>
<dbReference type="AlphaFoldDB" id="A0AA39IGR5"/>
<protein>
    <recommendedName>
        <fullName evidence="4">Granulins domain-containing protein</fullName>
    </recommendedName>
</protein>
<evidence type="ECO:0000313" key="2">
    <source>
        <dbReference type="EMBL" id="KAK0424072.1"/>
    </source>
</evidence>
<keyword evidence="3" id="KW-1185">Reference proteome</keyword>
<organism evidence="2 3">
    <name type="scientific">Steinernema hermaphroditum</name>
    <dbReference type="NCBI Taxonomy" id="289476"/>
    <lineage>
        <taxon>Eukaryota</taxon>
        <taxon>Metazoa</taxon>
        <taxon>Ecdysozoa</taxon>
        <taxon>Nematoda</taxon>
        <taxon>Chromadorea</taxon>
        <taxon>Rhabditida</taxon>
        <taxon>Tylenchina</taxon>
        <taxon>Panagrolaimomorpha</taxon>
        <taxon>Strongyloidoidea</taxon>
        <taxon>Steinernematidae</taxon>
        <taxon>Steinernema</taxon>
    </lineage>
</organism>
<feature type="chain" id="PRO_5041327450" description="Granulins domain-containing protein" evidence="1">
    <location>
        <begin position="24"/>
        <end position="127"/>
    </location>
</feature>